<dbReference type="Pfam" id="PF00730">
    <property type="entry name" value="HhH-GPD"/>
    <property type="match status" value="1"/>
</dbReference>
<evidence type="ECO:0000259" key="15">
    <source>
        <dbReference type="SMART" id="SM00478"/>
    </source>
</evidence>
<dbReference type="Gene3D" id="1.10.340.30">
    <property type="entry name" value="Hypothetical protein, domain 2"/>
    <property type="match status" value="1"/>
</dbReference>
<accession>A0A8X8II56</accession>
<dbReference type="SMART" id="SM00478">
    <property type="entry name" value="ENDO3c"/>
    <property type="match status" value="1"/>
</dbReference>
<proteinExistence type="inferred from homology"/>
<dbReference type="Proteomes" id="UP000198711">
    <property type="component" value="Unassembled WGS sequence"/>
</dbReference>
<dbReference type="InterPro" id="IPR000445">
    <property type="entry name" value="HhH_motif"/>
</dbReference>
<keyword evidence="17" id="KW-1185">Reference proteome</keyword>
<dbReference type="EC" id="3.2.2.31" evidence="4 14"/>
<evidence type="ECO:0000256" key="10">
    <source>
        <dbReference type="ARBA" id="ARBA00023004"/>
    </source>
</evidence>
<comment type="cofactor">
    <cofactor evidence="14">
        <name>[4Fe-4S] cluster</name>
        <dbReference type="ChEBI" id="CHEBI:49883"/>
    </cofactor>
    <text evidence="14">Binds 1 [4Fe-4S] cluster.</text>
</comment>
<dbReference type="InterPro" id="IPR005760">
    <property type="entry name" value="A/G_AdeGlyc_MutY"/>
</dbReference>
<dbReference type="AlphaFoldDB" id="A0A8X8II56"/>
<comment type="catalytic activity">
    <reaction evidence="1 14">
        <text>Hydrolyzes free adenine bases from 7,8-dihydro-8-oxoguanine:adenine mismatched double-stranded DNA, leaving an apurinic site.</text>
        <dbReference type="EC" id="3.2.2.31"/>
    </reaction>
</comment>
<dbReference type="SUPFAM" id="SSF48150">
    <property type="entry name" value="DNA-glycosylase"/>
    <property type="match status" value="1"/>
</dbReference>
<evidence type="ECO:0000256" key="13">
    <source>
        <dbReference type="ARBA" id="ARBA00023295"/>
    </source>
</evidence>
<dbReference type="GO" id="GO:0006298">
    <property type="term" value="P:mismatch repair"/>
    <property type="evidence" value="ECO:0007669"/>
    <property type="project" value="TreeGrafter"/>
</dbReference>
<protein>
    <recommendedName>
        <fullName evidence="5 14">Adenine DNA glycosylase</fullName>
        <ecNumber evidence="4 14">3.2.2.31</ecNumber>
    </recommendedName>
</protein>
<evidence type="ECO:0000256" key="5">
    <source>
        <dbReference type="ARBA" id="ARBA00022023"/>
    </source>
</evidence>
<evidence type="ECO:0000256" key="14">
    <source>
        <dbReference type="RuleBase" id="RU365096"/>
    </source>
</evidence>
<dbReference type="Gene3D" id="3.90.79.10">
    <property type="entry name" value="Nucleoside Triphosphate Pyrophosphohydrolase"/>
    <property type="match status" value="1"/>
</dbReference>
<dbReference type="GO" id="GO:0032357">
    <property type="term" value="F:oxidized purine DNA binding"/>
    <property type="evidence" value="ECO:0007669"/>
    <property type="project" value="TreeGrafter"/>
</dbReference>
<dbReference type="Gene3D" id="1.10.1670.10">
    <property type="entry name" value="Helix-hairpin-Helix base-excision DNA repair enzymes (C-terminal)"/>
    <property type="match status" value="1"/>
</dbReference>
<dbReference type="FunFam" id="1.10.340.30:FF:000002">
    <property type="entry name" value="Adenine DNA glycosylase"/>
    <property type="match status" value="1"/>
</dbReference>
<dbReference type="EMBL" id="FNNO01000016">
    <property type="protein sequence ID" value="SDX44574.1"/>
    <property type="molecule type" value="Genomic_DNA"/>
</dbReference>
<keyword evidence="11" id="KW-0411">Iron-sulfur</keyword>
<keyword evidence="10 14" id="KW-0408">Iron</keyword>
<dbReference type="CDD" id="cd03431">
    <property type="entry name" value="NUDIX_DNA_Glycosylase_C-MutY"/>
    <property type="match status" value="1"/>
</dbReference>
<evidence type="ECO:0000256" key="11">
    <source>
        <dbReference type="ARBA" id="ARBA00023014"/>
    </source>
</evidence>
<feature type="domain" description="HhH-GPD" evidence="15">
    <location>
        <begin position="31"/>
        <end position="182"/>
    </location>
</feature>
<evidence type="ECO:0000256" key="8">
    <source>
        <dbReference type="ARBA" id="ARBA00022763"/>
    </source>
</evidence>
<keyword evidence="12" id="KW-0234">DNA repair</keyword>
<evidence type="ECO:0000256" key="12">
    <source>
        <dbReference type="ARBA" id="ARBA00023204"/>
    </source>
</evidence>
<keyword evidence="8 14" id="KW-0227">DNA damage</keyword>
<dbReference type="Pfam" id="PF00633">
    <property type="entry name" value="HHH"/>
    <property type="match status" value="1"/>
</dbReference>
<sequence>MLMKWHRLHNSRQMPWKGEKDPYKIWLSEIILQQTRVEQGLAYYNRFIQHYPTIQQLAAAPDQEVLKLWEGLGYYSRCRNLLLTARRIVKEYKGLFPRDYETLLSLKGVGPYTAAAIASFAYNQPYAVVDGNVFRVLSRFFGLDTAIDTLPGKKLFTGLADEVLDKQYPALFNQAIMDFGATVCKPMAPACIDCPARKDCAAFLTGNVNRLPVKEKTLQRKHRWFYYFIFEHRGNWLVNQRNQRDIWQGLFEFYLLETEAACEWNDKKVMEWLHDQYGIADALLVNISSVQTQQLTHQQIRGQFIELKLSSKPDFLKSYQWQPKNRLKELPFPRFITQFLEEHASIGS</sequence>
<dbReference type="NCBIfam" id="TIGR01084">
    <property type="entry name" value="mutY"/>
    <property type="match status" value="1"/>
</dbReference>
<evidence type="ECO:0000256" key="4">
    <source>
        <dbReference type="ARBA" id="ARBA00012045"/>
    </source>
</evidence>
<dbReference type="GO" id="GO:0051539">
    <property type="term" value="F:4 iron, 4 sulfur cluster binding"/>
    <property type="evidence" value="ECO:0007669"/>
    <property type="project" value="UniProtKB-UniRule"/>
</dbReference>
<evidence type="ECO:0000256" key="1">
    <source>
        <dbReference type="ARBA" id="ARBA00000843"/>
    </source>
</evidence>
<evidence type="ECO:0000313" key="17">
    <source>
        <dbReference type="Proteomes" id="UP000198711"/>
    </source>
</evidence>
<reference evidence="16 17" key="1">
    <citation type="submission" date="2016-10" db="EMBL/GenBank/DDBJ databases">
        <authorList>
            <person name="Varghese N."/>
            <person name="Submissions S."/>
        </authorList>
    </citation>
    <scope>NUCLEOTIDE SEQUENCE [LARGE SCALE GENOMIC DNA]</scope>
    <source>
        <strain evidence="16 17">DSM 25353</strain>
    </source>
</reference>
<evidence type="ECO:0000256" key="6">
    <source>
        <dbReference type="ARBA" id="ARBA00022485"/>
    </source>
</evidence>
<dbReference type="RefSeq" id="WP_257575017.1">
    <property type="nucleotide sequence ID" value="NZ_FNNO01000016.1"/>
</dbReference>
<keyword evidence="6" id="KW-0004">4Fe-4S</keyword>
<dbReference type="InterPro" id="IPR015797">
    <property type="entry name" value="NUDIX_hydrolase-like_dom_sf"/>
</dbReference>
<dbReference type="PANTHER" id="PTHR42944">
    <property type="entry name" value="ADENINE DNA GLYCOSYLASE"/>
    <property type="match status" value="1"/>
</dbReference>
<dbReference type="GO" id="GO:0000701">
    <property type="term" value="F:purine-specific mismatch base pair DNA N-glycosylase activity"/>
    <property type="evidence" value="ECO:0007669"/>
    <property type="project" value="UniProtKB-EC"/>
</dbReference>
<dbReference type="SUPFAM" id="SSF55811">
    <property type="entry name" value="Nudix"/>
    <property type="match status" value="1"/>
</dbReference>
<evidence type="ECO:0000256" key="2">
    <source>
        <dbReference type="ARBA" id="ARBA00002933"/>
    </source>
</evidence>
<keyword evidence="13 14" id="KW-0326">Glycosidase</keyword>
<dbReference type="InterPro" id="IPR029119">
    <property type="entry name" value="MutY_C"/>
</dbReference>
<comment type="function">
    <text evidence="2">Adenine glycosylase active on G-A mispairs. MutY also corrects error-prone DNA synthesis past GO lesions which are due to the oxidatively damaged form of guanine: 7,8-dihydro-8-oxoguanine (8-oxo-dGTP).</text>
</comment>
<evidence type="ECO:0000256" key="3">
    <source>
        <dbReference type="ARBA" id="ARBA00008343"/>
    </source>
</evidence>
<comment type="similarity">
    <text evidence="3 14">Belongs to the Nth/MutY family.</text>
</comment>
<dbReference type="GO" id="GO:0035485">
    <property type="term" value="F:adenine/guanine mispair binding"/>
    <property type="evidence" value="ECO:0007669"/>
    <property type="project" value="TreeGrafter"/>
</dbReference>
<dbReference type="CDD" id="cd00056">
    <property type="entry name" value="ENDO3c"/>
    <property type="match status" value="1"/>
</dbReference>
<dbReference type="PANTHER" id="PTHR42944:SF1">
    <property type="entry name" value="ADENINE DNA GLYCOSYLASE"/>
    <property type="match status" value="1"/>
</dbReference>
<dbReference type="InterPro" id="IPR023170">
    <property type="entry name" value="HhH_base_excis_C"/>
</dbReference>
<gene>
    <name evidence="16" type="ORF">SAMN05444410_11633</name>
</gene>
<dbReference type="GO" id="GO:0006284">
    <property type="term" value="P:base-excision repair"/>
    <property type="evidence" value="ECO:0007669"/>
    <property type="project" value="UniProtKB-UniRule"/>
</dbReference>
<dbReference type="Pfam" id="PF14815">
    <property type="entry name" value="NUDIX_4"/>
    <property type="match status" value="1"/>
</dbReference>
<dbReference type="InterPro" id="IPR003265">
    <property type="entry name" value="HhH-GPD_domain"/>
</dbReference>
<comment type="caution">
    <text evidence="16">The sequence shown here is derived from an EMBL/GenBank/DDBJ whole genome shotgun (WGS) entry which is preliminary data.</text>
</comment>
<keyword evidence="9" id="KW-0378">Hydrolase</keyword>
<dbReference type="GO" id="GO:0034039">
    <property type="term" value="F:8-oxo-7,8-dihydroguanine DNA N-glycosylase activity"/>
    <property type="evidence" value="ECO:0007669"/>
    <property type="project" value="TreeGrafter"/>
</dbReference>
<organism evidence="16 17">
    <name type="scientific">Hydrobacter penzbergensis</name>
    <dbReference type="NCBI Taxonomy" id="1235997"/>
    <lineage>
        <taxon>Bacteria</taxon>
        <taxon>Pseudomonadati</taxon>
        <taxon>Bacteroidota</taxon>
        <taxon>Chitinophagia</taxon>
        <taxon>Chitinophagales</taxon>
        <taxon>Chitinophagaceae</taxon>
        <taxon>Hydrobacter</taxon>
    </lineage>
</organism>
<name>A0A8X8II56_9BACT</name>
<evidence type="ECO:0000313" key="16">
    <source>
        <dbReference type="EMBL" id="SDX44574.1"/>
    </source>
</evidence>
<evidence type="ECO:0000256" key="7">
    <source>
        <dbReference type="ARBA" id="ARBA00022723"/>
    </source>
</evidence>
<dbReference type="InterPro" id="IPR044298">
    <property type="entry name" value="MIG/MutY"/>
</dbReference>
<dbReference type="InterPro" id="IPR011257">
    <property type="entry name" value="DNA_glycosylase"/>
</dbReference>
<keyword evidence="7" id="KW-0479">Metal-binding</keyword>
<dbReference type="GO" id="GO:0046872">
    <property type="term" value="F:metal ion binding"/>
    <property type="evidence" value="ECO:0007669"/>
    <property type="project" value="UniProtKB-UniRule"/>
</dbReference>
<evidence type="ECO:0000256" key="9">
    <source>
        <dbReference type="ARBA" id="ARBA00022801"/>
    </source>
</evidence>